<keyword evidence="5 11" id="KW-1133">Transmembrane helix</keyword>
<dbReference type="STRING" id="178035.A0A154P271"/>
<evidence type="ECO:0000256" key="11">
    <source>
        <dbReference type="SAM" id="Phobius"/>
    </source>
</evidence>
<comment type="subcellular location">
    <subcellularLocation>
        <location evidence="1">Cell membrane</location>
        <topology evidence="1">Multi-pass membrane protein</topology>
    </subcellularLocation>
</comment>
<evidence type="ECO:0000256" key="5">
    <source>
        <dbReference type="ARBA" id="ARBA00022989"/>
    </source>
</evidence>
<organism evidence="13 14">
    <name type="scientific">Dufourea novaeangliae</name>
    <name type="common">Sweat bee</name>
    <dbReference type="NCBI Taxonomy" id="178035"/>
    <lineage>
        <taxon>Eukaryota</taxon>
        <taxon>Metazoa</taxon>
        <taxon>Ecdysozoa</taxon>
        <taxon>Arthropoda</taxon>
        <taxon>Hexapoda</taxon>
        <taxon>Insecta</taxon>
        <taxon>Pterygota</taxon>
        <taxon>Neoptera</taxon>
        <taxon>Endopterygota</taxon>
        <taxon>Hymenoptera</taxon>
        <taxon>Apocrita</taxon>
        <taxon>Aculeata</taxon>
        <taxon>Apoidea</taxon>
        <taxon>Anthophila</taxon>
        <taxon>Halictidae</taxon>
        <taxon>Rophitinae</taxon>
        <taxon>Dufourea</taxon>
    </lineage>
</organism>
<dbReference type="AlphaFoldDB" id="A0A154P271"/>
<dbReference type="SMART" id="SM01381">
    <property type="entry name" value="7TM_GPCR_Srsx"/>
    <property type="match status" value="1"/>
</dbReference>
<dbReference type="PRINTS" id="PR00237">
    <property type="entry name" value="GPCRRHODOPSN"/>
</dbReference>
<dbReference type="OrthoDB" id="5975505at2759"/>
<feature type="domain" description="G-protein coupled receptors family 1 profile" evidence="12">
    <location>
        <begin position="145"/>
        <end position="407"/>
    </location>
</feature>
<keyword evidence="8 10" id="KW-0675">Receptor</keyword>
<evidence type="ECO:0000313" key="13">
    <source>
        <dbReference type="EMBL" id="KZC05971.1"/>
    </source>
</evidence>
<evidence type="ECO:0000313" key="14">
    <source>
        <dbReference type="Proteomes" id="UP000076502"/>
    </source>
</evidence>
<evidence type="ECO:0000259" key="12">
    <source>
        <dbReference type="PROSITE" id="PS50262"/>
    </source>
</evidence>
<dbReference type="PRINTS" id="PR01012">
    <property type="entry name" value="NRPEPTIDEYR"/>
</dbReference>
<dbReference type="SUPFAM" id="SSF81321">
    <property type="entry name" value="Family A G protein-coupled receptor-like"/>
    <property type="match status" value="1"/>
</dbReference>
<feature type="transmembrane region" description="Helical" evidence="11">
    <location>
        <begin position="346"/>
        <end position="371"/>
    </location>
</feature>
<dbReference type="GO" id="GO:0032870">
    <property type="term" value="P:cellular response to hormone stimulus"/>
    <property type="evidence" value="ECO:0007669"/>
    <property type="project" value="TreeGrafter"/>
</dbReference>
<evidence type="ECO:0000256" key="7">
    <source>
        <dbReference type="ARBA" id="ARBA00023136"/>
    </source>
</evidence>
<dbReference type="Pfam" id="PF00001">
    <property type="entry name" value="7tm_1"/>
    <property type="match status" value="1"/>
</dbReference>
<keyword evidence="9 10" id="KW-0807">Transducer</keyword>
<keyword evidence="14" id="KW-1185">Reference proteome</keyword>
<gene>
    <name evidence="13" type="ORF">WN55_06146</name>
</gene>
<feature type="transmembrane region" description="Helical" evidence="11">
    <location>
        <begin position="245"/>
        <end position="271"/>
    </location>
</feature>
<dbReference type="Proteomes" id="UP000076502">
    <property type="component" value="Unassembled WGS sequence"/>
</dbReference>
<evidence type="ECO:0000256" key="6">
    <source>
        <dbReference type="ARBA" id="ARBA00023040"/>
    </source>
</evidence>
<dbReference type="InterPro" id="IPR000276">
    <property type="entry name" value="GPCR_Rhodpsn"/>
</dbReference>
<name>A0A154P271_DUFNO</name>
<keyword evidence="7 11" id="KW-0472">Membrane</keyword>
<protein>
    <submittedName>
        <fullName evidence="13">Neuropeptide FF receptor 2</fullName>
    </submittedName>
</protein>
<comment type="similarity">
    <text evidence="2 10">Belongs to the G-protein coupled receptor 1 family.</text>
</comment>
<dbReference type="InterPro" id="IPR017452">
    <property type="entry name" value="GPCR_Rhodpsn_7TM"/>
</dbReference>
<dbReference type="Gene3D" id="1.20.1070.10">
    <property type="entry name" value="Rhodopsin 7-helix transmembrane proteins"/>
    <property type="match status" value="1"/>
</dbReference>
<keyword evidence="3" id="KW-1003">Cell membrane</keyword>
<dbReference type="PROSITE" id="PS50262">
    <property type="entry name" value="G_PROTEIN_RECEP_F1_2"/>
    <property type="match status" value="1"/>
</dbReference>
<dbReference type="PROSITE" id="PS00237">
    <property type="entry name" value="G_PROTEIN_RECEP_F1_1"/>
    <property type="match status" value="1"/>
</dbReference>
<dbReference type="PANTHER" id="PTHR24241:SF76">
    <property type="entry name" value="NEUROPEPTIDE SIFAMIDE RECEPTOR"/>
    <property type="match status" value="1"/>
</dbReference>
<dbReference type="CDD" id="cd14993">
    <property type="entry name" value="7tmA_CCKR-like"/>
    <property type="match status" value="1"/>
</dbReference>
<feature type="transmembrane region" description="Helical" evidence="11">
    <location>
        <begin position="203"/>
        <end position="224"/>
    </location>
</feature>
<proteinExistence type="inferred from homology"/>
<dbReference type="PANTHER" id="PTHR24241">
    <property type="entry name" value="NEUROPEPTIDE RECEPTOR-RELATED G-PROTEIN COUPLED RECEPTOR"/>
    <property type="match status" value="1"/>
</dbReference>
<dbReference type="GO" id="GO:0004983">
    <property type="term" value="F:neuropeptide Y receptor activity"/>
    <property type="evidence" value="ECO:0007669"/>
    <property type="project" value="InterPro"/>
</dbReference>
<evidence type="ECO:0000256" key="2">
    <source>
        <dbReference type="ARBA" id="ARBA00010663"/>
    </source>
</evidence>
<dbReference type="GO" id="GO:0005886">
    <property type="term" value="C:plasma membrane"/>
    <property type="evidence" value="ECO:0007669"/>
    <property type="project" value="UniProtKB-SubCell"/>
</dbReference>
<keyword evidence="4 10" id="KW-0812">Transmembrane</keyword>
<dbReference type="EMBL" id="KQ434803">
    <property type="protein sequence ID" value="KZC05971.1"/>
    <property type="molecule type" value="Genomic_DNA"/>
</dbReference>
<dbReference type="FunFam" id="1.20.1070.10:FF:000317">
    <property type="entry name" value="Neuropeptide FF receptor"/>
    <property type="match status" value="1"/>
</dbReference>
<evidence type="ECO:0000256" key="8">
    <source>
        <dbReference type="ARBA" id="ARBA00023170"/>
    </source>
</evidence>
<evidence type="ECO:0000256" key="1">
    <source>
        <dbReference type="ARBA" id="ARBA00004651"/>
    </source>
</evidence>
<sequence>MVETTSIQRFAIKFPMLQPPSPLLDMASLRLPDSEEFDVDPRRRSNNGNVPPTTIAAVPPATGGTLLQMRNDLGTYLNNLIAEAITVNPRTTMEEHGGLLNASKTVTNLSTAAEQIPDRFYRHSMAMSAVYCVAYVLVFVVGLIGNSFVIAVVYRSPRMRTVTNFFIVNLAVADVLVIVFCLPATLMSNIFVPWFLGWFMCKAVAYIQGVSVAASVYSLVAVSLDRFLAIWWPLKCQITKRRARLMIVVIWFIALTTTSPWLLFFDLVAIYDDDPDLRLCLEVWPRPEDGTLFFLIGNLTLCYVLPTILISLCYILIWIKVWRRHIPTDTKDAQMERIQQKSKVKVVKMLVVVVILFVLSWLPLYVIFTVIKLGGDVAEQEDEILPIATPIAQWLGASNSCINPILYAFFNKKYRRGFVAIMKSGRCCGKIRYYETVAIMSSSTSMRKSSYYVNNNNSSTRRACHGPPVHQDSNVSYIFNHTGV</sequence>
<feature type="transmembrane region" description="Helical" evidence="11">
    <location>
        <begin position="291"/>
        <end position="317"/>
    </location>
</feature>
<evidence type="ECO:0000256" key="4">
    <source>
        <dbReference type="ARBA" id="ARBA00022692"/>
    </source>
</evidence>
<dbReference type="InterPro" id="IPR000611">
    <property type="entry name" value="NPY_rcpt"/>
</dbReference>
<feature type="transmembrane region" description="Helical" evidence="11">
    <location>
        <begin position="166"/>
        <end position="191"/>
    </location>
</feature>
<accession>A0A154P271</accession>
<dbReference type="OMA" id="AIFLCCY"/>
<evidence type="ECO:0000256" key="3">
    <source>
        <dbReference type="ARBA" id="ARBA00022475"/>
    </source>
</evidence>
<evidence type="ECO:0000256" key="9">
    <source>
        <dbReference type="ARBA" id="ARBA00023224"/>
    </source>
</evidence>
<dbReference type="GO" id="GO:0042277">
    <property type="term" value="F:peptide binding"/>
    <property type="evidence" value="ECO:0007669"/>
    <property type="project" value="TreeGrafter"/>
</dbReference>
<keyword evidence="6 10" id="KW-0297">G-protein coupled receptor</keyword>
<reference evidence="13 14" key="1">
    <citation type="submission" date="2015-07" db="EMBL/GenBank/DDBJ databases">
        <title>The genome of Dufourea novaeangliae.</title>
        <authorList>
            <person name="Pan H."/>
            <person name="Kapheim K."/>
        </authorList>
    </citation>
    <scope>NUCLEOTIDE SEQUENCE [LARGE SCALE GENOMIC DNA]</scope>
    <source>
        <strain evidence="13">0120121106</strain>
        <tissue evidence="13">Whole body</tissue>
    </source>
</reference>
<feature type="transmembrane region" description="Helical" evidence="11">
    <location>
        <begin position="133"/>
        <end position="154"/>
    </location>
</feature>
<feature type="transmembrane region" description="Helical" evidence="11">
    <location>
        <begin position="391"/>
        <end position="410"/>
    </location>
</feature>
<evidence type="ECO:0000256" key="10">
    <source>
        <dbReference type="RuleBase" id="RU000688"/>
    </source>
</evidence>